<dbReference type="Proteomes" id="UP000733379">
    <property type="component" value="Unassembled WGS sequence"/>
</dbReference>
<protein>
    <submittedName>
        <fullName evidence="1">Uncharacterized protein</fullName>
    </submittedName>
</protein>
<organism evidence="1 2">
    <name type="scientific">Nocardia albiluteola</name>
    <dbReference type="NCBI Taxonomy" id="2842303"/>
    <lineage>
        <taxon>Bacteria</taxon>
        <taxon>Bacillati</taxon>
        <taxon>Actinomycetota</taxon>
        <taxon>Actinomycetes</taxon>
        <taxon>Mycobacteriales</taxon>
        <taxon>Nocardiaceae</taxon>
        <taxon>Nocardia</taxon>
    </lineage>
</organism>
<evidence type="ECO:0000313" key="1">
    <source>
        <dbReference type="EMBL" id="MBU3063207.1"/>
    </source>
</evidence>
<dbReference type="EMBL" id="JAHKNI010000005">
    <property type="protein sequence ID" value="MBU3063207.1"/>
    <property type="molecule type" value="Genomic_DNA"/>
</dbReference>
<comment type="caution">
    <text evidence="1">The sequence shown here is derived from an EMBL/GenBank/DDBJ whole genome shotgun (WGS) entry which is preliminary data.</text>
</comment>
<proteinExistence type="predicted"/>
<keyword evidence="2" id="KW-1185">Reference proteome</keyword>
<evidence type="ECO:0000313" key="2">
    <source>
        <dbReference type="Proteomes" id="UP000733379"/>
    </source>
</evidence>
<reference evidence="1 2" key="1">
    <citation type="submission" date="2021-06" db="EMBL/GenBank/DDBJ databases">
        <title>Actinomycetes sequencing.</title>
        <authorList>
            <person name="Shan Q."/>
        </authorList>
    </citation>
    <scope>NUCLEOTIDE SEQUENCE [LARGE SCALE GENOMIC DNA]</scope>
    <source>
        <strain evidence="1 2">NEAU-G5</strain>
    </source>
</reference>
<sequence>MTTPLIFREGIGSSSWQFTAADGTTHLLTLAHVPGWVLSAPDAELRWTPVPTIEVRTRASGASTYRTVRHLDIAGATKRRIPWDAAQHVADAYYAAQTAQG</sequence>
<gene>
    <name evidence="1" type="ORF">KO481_16935</name>
</gene>
<accession>A0ABS6AYT6</accession>
<name>A0ABS6AYT6_9NOCA</name>
<dbReference type="RefSeq" id="WP_215918118.1">
    <property type="nucleotide sequence ID" value="NZ_JAHKNI010000005.1"/>
</dbReference>